<feature type="chain" id="PRO_5034865495" evidence="1">
    <location>
        <begin position="18"/>
        <end position="42"/>
    </location>
</feature>
<feature type="non-terminal residue" evidence="2">
    <location>
        <position position="1"/>
    </location>
</feature>
<keyword evidence="3" id="KW-1185">Reference proteome</keyword>
<sequence length="42" mass="4982">LTFTINYLLSLKLITLASKDLIYYQPITYNYNLNILLLYINP</sequence>
<evidence type="ECO:0000313" key="3">
    <source>
        <dbReference type="Proteomes" id="UP000434172"/>
    </source>
</evidence>
<keyword evidence="1" id="KW-0732">Signal</keyword>
<feature type="signal peptide" evidence="1">
    <location>
        <begin position="1"/>
        <end position="17"/>
    </location>
</feature>
<protein>
    <submittedName>
        <fullName evidence="2">Uncharacterized protein</fullName>
    </submittedName>
</protein>
<organism evidence="2 3">
    <name type="scientific">Colletotrichum asianum</name>
    <dbReference type="NCBI Taxonomy" id="702518"/>
    <lineage>
        <taxon>Eukaryota</taxon>
        <taxon>Fungi</taxon>
        <taxon>Dikarya</taxon>
        <taxon>Ascomycota</taxon>
        <taxon>Pezizomycotina</taxon>
        <taxon>Sordariomycetes</taxon>
        <taxon>Hypocreomycetidae</taxon>
        <taxon>Glomerellales</taxon>
        <taxon>Glomerellaceae</taxon>
        <taxon>Colletotrichum</taxon>
        <taxon>Colletotrichum gloeosporioides species complex</taxon>
    </lineage>
</organism>
<dbReference type="AlphaFoldDB" id="A0A8H3VYW8"/>
<name>A0A8H3VYW8_9PEZI</name>
<evidence type="ECO:0000313" key="2">
    <source>
        <dbReference type="EMBL" id="KAF0315272.1"/>
    </source>
</evidence>
<dbReference type="Proteomes" id="UP000434172">
    <property type="component" value="Unassembled WGS sequence"/>
</dbReference>
<evidence type="ECO:0000256" key="1">
    <source>
        <dbReference type="SAM" id="SignalP"/>
    </source>
</evidence>
<proteinExistence type="predicted"/>
<gene>
    <name evidence="2" type="ORF">GQ607_017503</name>
</gene>
<accession>A0A8H3VYW8</accession>
<dbReference type="EMBL" id="WOWK01000217">
    <property type="protein sequence ID" value="KAF0315272.1"/>
    <property type="molecule type" value="Genomic_DNA"/>
</dbReference>
<reference evidence="2 3" key="1">
    <citation type="submission" date="2019-12" db="EMBL/GenBank/DDBJ databases">
        <title>A genome sequence resource for the geographically widespread anthracnose pathogen Colletotrichum asianum.</title>
        <authorList>
            <person name="Meng Y."/>
        </authorList>
    </citation>
    <scope>NUCLEOTIDE SEQUENCE [LARGE SCALE GENOMIC DNA]</scope>
    <source>
        <strain evidence="2 3">ICMP 18580</strain>
    </source>
</reference>
<comment type="caution">
    <text evidence="2">The sequence shown here is derived from an EMBL/GenBank/DDBJ whole genome shotgun (WGS) entry which is preliminary data.</text>
</comment>